<evidence type="ECO:0000313" key="3">
    <source>
        <dbReference type="Proteomes" id="UP001642464"/>
    </source>
</evidence>
<keyword evidence="1" id="KW-0812">Transmembrane</keyword>
<feature type="non-terminal residue" evidence="2">
    <location>
        <position position="150"/>
    </location>
</feature>
<accession>A0ABP0R407</accession>
<evidence type="ECO:0000313" key="2">
    <source>
        <dbReference type="EMBL" id="CAK9094523.1"/>
    </source>
</evidence>
<proteinExistence type="predicted"/>
<reference evidence="2 3" key="1">
    <citation type="submission" date="2024-02" db="EMBL/GenBank/DDBJ databases">
        <authorList>
            <person name="Chen Y."/>
            <person name="Shah S."/>
            <person name="Dougan E. K."/>
            <person name="Thang M."/>
            <person name="Chan C."/>
        </authorList>
    </citation>
    <scope>NUCLEOTIDE SEQUENCE [LARGE SCALE GENOMIC DNA]</scope>
</reference>
<feature type="transmembrane region" description="Helical" evidence="1">
    <location>
        <begin position="114"/>
        <end position="135"/>
    </location>
</feature>
<sequence length="150" mass="16040">MERKPRGAARLLPPLALGVLGLLALGASFVAPARGPLRPDVPDVRASNTVAPVEGGSSQVVYGVAALLAGASVRLCRERPEGREDQTALMRRAEVKSEVNYLALLTKGDLPKRIAIVILLLALARVGFYIPLYGFDVDATEEYFGRQASQ</sequence>
<comment type="caution">
    <text evidence="2">The sequence shown here is derived from an EMBL/GenBank/DDBJ whole genome shotgun (WGS) entry which is preliminary data.</text>
</comment>
<gene>
    <name evidence="2" type="ORF">SCF082_LOCUS44430</name>
</gene>
<evidence type="ECO:0000256" key="1">
    <source>
        <dbReference type="SAM" id="Phobius"/>
    </source>
</evidence>
<dbReference type="Proteomes" id="UP001642464">
    <property type="component" value="Unassembled WGS sequence"/>
</dbReference>
<organism evidence="2 3">
    <name type="scientific">Durusdinium trenchii</name>
    <dbReference type="NCBI Taxonomy" id="1381693"/>
    <lineage>
        <taxon>Eukaryota</taxon>
        <taxon>Sar</taxon>
        <taxon>Alveolata</taxon>
        <taxon>Dinophyceae</taxon>
        <taxon>Suessiales</taxon>
        <taxon>Symbiodiniaceae</taxon>
        <taxon>Durusdinium</taxon>
    </lineage>
</organism>
<dbReference type="EMBL" id="CAXAMM010040658">
    <property type="protein sequence ID" value="CAK9094523.1"/>
    <property type="molecule type" value="Genomic_DNA"/>
</dbReference>
<protein>
    <submittedName>
        <fullName evidence="2">Uncharacterized protein</fullName>
    </submittedName>
</protein>
<keyword evidence="3" id="KW-1185">Reference proteome</keyword>
<name>A0ABP0R407_9DINO</name>
<keyword evidence="1" id="KW-0472">Membrane</keyword>
<keyword evidence="1" id="KW-1133">Transmembrane helix</keyword>